<dbReference type="AlphaFoldDB" id="A0A369KSP4"/>
<dbReference type="InterPro" id="IPR004839">
    <property type="entry name" value="Aminotransferase_I/II_large"/>
</dbReference>
<dbReference type="Pfam" id="PF00155">
    <property type="entry name" value="Aminotran_1_2"/>
    <property type="match status" value="1"/>
</dbReference>
<comment type="caution">
    <text evidence="5">The sequence shown here is derived from an EMBL/GenBank/DDBJ whole genome shotgun (WGS) entry which is preliminary data.</text>
</comment>
<dbReference type="GO" id="GO:0008483">
    <property type="term" value="F:transaminase activity"/>
    <property type="evidence" value="ECO:0007669"/>
    <property type="project" value="UniProtKB-KW"/>
</dbReference>
<evidence type="ECO:0000256" key="3">
    <source>
        <dbReference type="ARBA" id="ARBA00022679"/>
    </source>
</evidence>
<dbReference type="PANTHER" id="PTHR42832">
    <property type="entry name" value="AMINO ACID AMINOTRANSFERASE"/>
    <property type="match status" value="1"/>
</dbReference>
<protein>
    <submittedName>
        <fullName evidence="5">Aminotransferase class I/II-fold pyridoxal phosphate-dependent enzyme</fullName>
    </submittedName>
</protein>
<keyword evidence="3" id="KW-0808">Transferase</keyword>
<name>A0A369KSP4_9BACT</name>
<evidence type="ECO:0000313" key="6">
    <source>
        <dbReference type="Proteomes" id="UP000253934"/>
    </source>
</evidence>
<dbReference type="InterPro" id="IPR015424">
    <property type="entry name" value="PyrdxlP-dep_Trfase"/>
</dbReference>
<comment type="cofactor">
    <cofactor evidence="1">
        <name>pyridoxal 5'-phosphate</name>
        <dbReference type="ChEBI" id="CHEBI:597326"/>
    </cofactor>
</comment>
<dbReference type="SUPFAM" id="SSF53383">
    <property type="entry name" value="PLP-dependent transferases"/>
    <property type="match status" value="1"/>
</dbReference>
<evidence type="ECO:0000256" key="1">
    <source>
        <dbReference type="ARBA" id="ARBA00001933"/>
    </source>
</evidence>
<dbReference type="PANTHER" id="PTHR42832:SF3">
    <property type="entry name" value="L-GLUTAMINE--4-(METHYLSULFANYL)-2-OXOBUTANOATE AMINOTRANSFERASE"/>
    <property type="match status" value="1"/>
</dbReference>
<organism evidence="5 6">
    <name type="scientific">Spirobacillus cienkowskii</name>
    <dbReference type="NCBI Taxonomy" id="495820"/>
    <lineage>
        <taxon>Bacteria</taxon>
        <taxon>Pseudomonadati</taxon>
        <taxon>Bdellovibrionota</taxon>
        <taxon>Oligoflexia</taxon>
        <taxon>Silvanigrellales</taxon>
        <taxon>Spirobacillus</taxon>
    </lineage>
</organism>
<dbReference type="GO" id="GO:0030170">
    <property type="term" value="F:pyridoxal phosphate binding"/>
    <property type="evidence" value="ECO:0007669"/>
    <property type="project" value="InterPro"/>
</dbReference>
<dbReference type="Gene3D" id="3.90.1150.10">
    <property type="entry name" value="Aspartate Aminotransferase, domain 1"/>
    <property type="match status" value="1"/>
</dbReference>
<evidence type="ECO:0000259" key="4">
    <source>
        <dbReference type="Pfam" id="PF00155"/>
    </source>
</evidence>
<keyword evidence="6" id="KW-1185">Reference proteome</keyword>
<evidence type="ECO:0000256" key="2">
    <source>
        <dbReference type="ARBA" id="ARBA00022576"/>
    </source>
</evidence>
<reference evidence="5" key="1">
    <citation type="submission" date="2018-04" db="EMBL/GenBank/DDBJ databases">
        <title>Draft genome sequence of the Candidatus Spirobacillus cienkowskii, a pathogen of freshwater Daphnia species, reconstructed from hemolymph metagenomic reads.</title>
        <authorList>
            <person name="Bresciani L."/>
            <person name="Lemos L.N."/>
            <person name="Wale N."/>
            <person name="Lin J.Y."/>
            <person name="Fernandes G.R."/>
            <person name="Duffy M.A."/>
            <person name="Rodrigues J.M."/>
        </authorList>
    </citation>
    <scope>NUCLEOTIDE SEQUENCE [LARGE SCALE GENOMIC DNA]</scope>
    <source>
        <strain evidence="5">Binning01</strain>
    </source>
</reference>
<dbReference type="Proteomes" id="UP000253934">
    <property type="component" value="Unassembled WGS sequence"/>
</dbReference>
<gene>
    <name evidence="5" type="ORF">DCC88_08525</name>
</gene>
<feature type="domain" description="Aminotransferase class I/classII large" evidence="4">
    <location>
        <begin position="41"/>
        <end position="392"/>
    </location>
</feature>
<dbReference type="InterPro" id="IPR015422">
    <property type="entry name" value="PyrdxlP-dep_Trfase_small"/>
</dbReference>
<keyword evidence="2 5" id="KW-0032">Aminotransferase</keyword>
<dbReference type="InterPro" id="IPR050881">
    <property type="entry name" value="LL-DAP_aminotransferase"/>
</dbReference>
<dbReference type="Gene3D" id="3.40.640.10">
    <property type="entry name" value="Type I PLP-dependent aspartate aminotransferase-like (Major domain)"/>
    <property type="match status" value="1"/>
</dbReference>
<sequence length="406" mass="46363">MERGIMNNYENEFNSWLLNLNPFSLTKNDDLKKILIEKNQEIFDFTIGDPKEPTPEFIRKALSQNIDAVSQYPLNNGSLELRQTCSNWAQRRLSVDLNPNLQIITSNGSKEAIFHIPQILFNAASAKKIVVFPEPGYPVYKAGTILAGGVPYAIPLSKKKNYVFDPQDIPNEIAPHIAAVWLCYPHNPTGATISFQQMQAIYEWALKFNIILLSDECYIDMFYQGKEKPHSFLEIAKNFDLKNLICFFSLSKRSGMTGYRSGFVAGQTELISLFAKYRLNVGLGTPDFVQKAAVVAWQDDKHVLERNSIFKQKRDIVDKFCLKNKIKVLPSNATFYVWGEIPKKFNSDKEFIEELFMQTGILLTAGSSFGNSCFKNFRMALVPTVEKIKECLEIWQEKIDLGEFKL</sequence>
<proteinExistence type="predicted"/>
<dbReference type="InterPro" id="IPR015421">
    <property type="entry name" value="PyrdxlP-dep_Trfase_major"/>
</dbReference>
<dbReference type="CDD" id="cd00609">
    <property type="entry name" value="AAT_like"/>
    <property type="match status" value="1"/>
</dbReference>
<accession>A0A369KSP4</accession>
<dbReference type="EMBL" id="QOVW01000076">
    <property type="protein sequence ID" value="RDB35735.1"/>
    <property type="molecule type" value="Genomic_DNA"/>
</dbReference>
<evidence type="ECO:0000313" key="5">
    <source>
        <dbReference type="EMBL" id="RDB35735.1"/>
    </source>
</evidence>